<dbReference type="PANTHER" id="PTHR12919">
    <property type="entry name" value="30S RIBOSOMAL PROTEIN S16"/>
    <property type="match status" value="1"/>
</dbReference>
<name>A0A517SQL4_9BACT</name>
<dbReference type="PANTHER" id="PTHR12919:SF20">
    <property type="entry name" value="SMALL RIBOSOMAL SUBUNIT PROTEIN BS16M"/>
    <property type="match status" value="1"/>
</dbReference>
<evidence type="ECO:0000313" key="5">
    <source>
        <dbReference type="EMBL" id="QDT58399.1"/>
    </source>
</evidence>
<evidence type="ECO:0000256" key="1">
    <source>
        <dbReference type="ARBA" id="ARBA00022980"/>
    </source>
</evidence>
<dbReference type="EMBL" id="CP036272">
    <property type="protein sequence ID" value="QDT58399.1"/>
    <property type="molecule type" value="Genomic_DNA"/>
</dbReference>
<dbReference type="GO" id="GO:0005737">
    <property type="term" value="C:cytoplasm"/>
    <property type="evidence" value="ECO:0007669"/>
    <property type="project" value="UniProtKB-ARBA"/>
</dbReference>
<sequence length="139" mass="15389">MAVRIRLKKMGRTHRPFFRVCAMDQRSPRDGRVIEELGFYDPMVPETDARAQLKGERIDHWLSVGAQPTEKVAVLIKKYGTDGTHLDAQKEALERLGKRKEYTPAPPKPAPAPVAEEAPAEEAPAEEAAAEETTEAAAE</sequence>
<gene>
    <name evidence="3 5" type="primary">rpsP</name>
    <name evidence="5" type="ORF">SV7mr_08910</name>
</gene>
<dbReference type="SUPFAM" id="SSF54565">
    <property type="entry name" value="Ribosomal protein S16"/>
    <property type="match status" value="1"/>
</dbReference>
<evidence type="ECO:0000256" key="2">
    <source>
        <dbReference type="ARBA" id="ARBA00023274"/>
    </source>
</evidence>
<dbReference type="HAMAP" id="MF_00385">
    <property type="entry name" value="Ribosomal_bS16"/>
    <property type="match status" value="1"/>
</dbReference>
<dbReference type="InterPro" id="IPR023803">
    <property type="entry name" value="Ribosomal_bS16_dom_sf"/>
</dbReference>
<feature type="compositionally biased region" description="Basic and acidic residues" evidence="4">
    <location>
        <begin position="84"/>
        <end position="102"/>
    </location>
</feature>
<dbReference type="NCBIfam" id="TIGR00002">
    <property type="entry name" value="S16"/>
    <property type="match status" value="1"/>
</dbReference>
<feature type="region of interest" description="Disordered" evidence="4">
    <location>
        <begin position="84"/>
        <end position="139"/>
    </location>
</feature>
<evidence type="ECO:0000256" key="3">
    <source>
        <dbReference type="HAMAP-Rule" id="MF_00385"/>
    </source>
</evidence>
<accession>A0A517SQL4</accession>
<keyword evidence="2 3" id="KW-0687">Ribonucleoprotein</keyword>
<dbReference type="AlphaFoldDB" id="A0A517SQL4"/>
<feature type="compositionally biased region" description="Acidic residues" evidence="4">
    <location>
        <begin position="118"/>
        <end position="139"/>
    </location>
</feature>
<dbReference type="OrthoDB" id="9807878at2"/>
<dbReference type="GO" id="GO:0006412">
    <property type="term" value="P:translation"/>
    <property type="evidence" value="ECO:0007669"/>
    <property type="project" value="UniProtKB-UniRule"/>
</dbReference>
<dbReference type="InterPro" id="IPR000307">
    <property type="entry name" value="Ribosomal_bS16"/>
</dbReference>
<dbReference type="Pfam" id="PF00886">
    <property type="entry name" value="Ribosomal_S16"/>
    <property type="match status" value="1"/>
</dbReference>
<keyword evidence="1 3" id="KW-0689">Ribosomal protein</keyword>
<evidence type="ECO:0000256" key="4">
    <source>
        <dbReference type="SAM" id="MobiDB-lite"/>
    </source>
</evidence>
<evidence type="ECO:0000313" key="6">
    <source>
        <dbReference type="Proteomes" id="UP000315003"/>
    </source>
</evidence>
<reference evidence="5 6" key="1">
    <citation type="submission" date="2019-02" db="EMBL/GenBank/DDBJ databases">
        <title>Deep-cultivation of Planctomycetes and their phenomic and genomic characterization uncovers novel biology.</title>
        <authorList>
            <person name="Wiegand S."/>
            <person name="Jogler M."/>
            <person name="Boedeker C."/>
            <person name="Pinto D."/>
            <person name="Vollmers J."/>
            <person name="Rivas-Marin E."/>
            <person name="Kohn T."/>
            <person name="Peeters S.H."/>
            <person name="Heuer A."/>
            <person name="Rast P."/>
            <person name="Oberbeckmann S."/>
            <person name="Bunk B."/>
            <person name="Jeske O."/>
            <person name="Meyerdierks A."/>
            <person name="Storesund J.E."/>
            <person name="Kallscheuer N."/>
            <person name="Luecker S."/>
            <person name="Lage O.M."/>
            <person name="Pohl T."/>
            <person name="Merkel B.J."/>
            <person name="Hornburger P."/>
            <person name="Mueller R.-W."/>
            <person name="Bruemmer F."/>
            <person name="Labrenz M."/>
            <person name="Spormann A.M."/>
            <person name="Op den Camp H."/>
            <person name="Overmann J."/>
            <person name="Amann R."/>
            <person name="Jetten M.S.M."/>
            <person name="Mascher T."/>
            <person name="Medema M.H."/>
            <person name="Devos D.P."/>
            <person name="Kaster A.-K."/>
            <person name="Ovreas L."/>
            <person name="Rohde M."/>
            <person name="Galperin M.Y."/>
            <person name="Jogler C."/>
        </authorList>
    </citation>
    <scope>NUCLEOTIDE SEQUENCE [LARGE SCALE GENOMIC DNA]</scope>
    <source>
        <strain evidence="5 6">SV_7m_r</strain>
    </source>
</reference>
<keyword evidence="6" id="KW-1185">Reference proteome</keyword>
<protein>
    <recommendedName>
        <fullName evidence="3">Small ribosomal subunit protein bS16</fullName>
    </recommendedName>
</protein>
<dbReference type="GO" id="GO:0003735">
    <property type="term" value="F:structural constituent of ribosome"/>
    <property type="evidence" value="ECO:0007669"/>
    <property type="project" value="InterPro"/>
</dbReference>
<dbReference type="RefSeq" id="WP_145269532.1">
    <property type="nucleotide sequence ID" value="NZ_CP036272.1"/>
</dbReference>
<comment type="similarity">
    <text evidence="3">Belongs to the bacterial ribosomal protein bS16 family.</text>
</comment>
<dbReference type="GO" id="GO:0015935">
    <property type="term" value="C:small ribosomal subunit"/>
    <property type="evidence" value="ECO:0007669"/>
    <property type="project" value="TreeGrafter"/>
</dbReference>
<proteinExistence type="inferred from homology"/>
<organism evidence="5 6">
    <name type="scientific">Stieleria bergensis</name>
    <dbReference type="NCBI Taxonomy" id="2528025"/>
    <lineage>
        <taxon>Bacteria</taxon>
        <taxon>Pseudomonadati</taxon>
        <taxon>Planctomycetota</taxon>
        <taxon>Planctomycetia</taxon>
        <taxon>Pirellulales</taxon>
        <taxon>Pirellulaceae</taxon>
        <taxon>Stieleria</taxon>
    </lineage>
</organism>
<dbReference type="Proteomes" id="UP000315003">
    <property type="component" value="Chromosome"/>
</dbReference>
<dbReference type="Gene3D" id="3.30.1320.10">
    <property type="match status" value="1"/>
</dbReference>